<dbReference type="RefSeq" id="WP_011341934.1">
    <property type="nucleotide sequence ID" value="NC_007498.2"/>
</dbReference>
<evidence type="ECO:0000256" key="1">
    <source>
        <dbReference type="ARBA" id="ARBA00022692"/>
    </source>
</evidence>
<dbReference type="EMBL" id="CP000142">
    <property type="protein sequence ID" value="ABA89420.1"/>
    <property type="molecule type" value="Genomic_DNA"/>
</dbReference>
<evidence type="ECO:0000256" key="4">
    <source>
        <dbReference type="SAM" id="Phobius"/>
    </source>
</evidence>
<dbReference type="PANTHER" id="PTHR23531:SF1">
    <property type="entry name" value="QUINOLENE RESISTANCE PROTEIN NORA"/>
    <property type="match status" value="1"/>
</dbReference>
<keyword evidence="3 4" id="KW-0472">Membrane</keyword>
<proteinExistence type="predicted"/>
<dbReference type="SUPFAM" id="SSF103473">
    <property type="entry name" value="MFS general substrate transporter"/>
    <property type="match status" value="1"/>
</dbReference>
<feature type="transmembrane region" description="Helical" evidence="4">
    <location>
        <begin position="221"/>
        <end position="242"/>
    </location>
</feature>
<feature type="transmembrane region" description="Helical" evidence="4">
    <location>
        <begin position="338"/>
        <end position="360"/>
    </location>
</feature>
<dbReference type="AlphaFoldDB" id="Q3A2I7"/>
<dbReference type="InterPro" id="IPR020846">
    <property type="entry name" value="MFS_dom"/>
</dbReference>
<feature type="transmembrane region" description="Helical" evidence="4">
    <location>
        <begin position="45"/>
        <end position="66"/>
    </location>
</feature>
<dbReference type="CDD" id="cd17489">
    <property type="entry name" value="MFS_YfcJ_like"/>
    <property type="match status" value="1"/>
</dbReference>
<organism evidence="6 7">
    <name type="scientific">Syntrophotalea carbinolica (strain DSM 2380 / NBRC 103641 / GraBd1)</name>
    <name type="common">Pelobacter carbinolicus</name>
    <dbReference type="NCBI Taxonomy" id="338963"/>
    <lineage>
        <taxon>Bacteria</taxon>
        <taxon>Pseudomonadati</taxon>
        <taxon>Thermodesulfobacteriota</taxon>
        <taxon>Desulfuromonadia</taxon>
        <taxon>Desulfuromonadales</taxon>
        <taxon>Syntrophotaleaceae</taxon>
        <taxon>Syntrophotalea</taxon>
    </lineage>
</organism>
<evidence type="ECO:0000313" key="6">
    <source>
        <dbReference type="EMBL" id="ABA89420.1"/>
    </source>
</evidence>
<name>Q3A2I7_SYNC1</name>
<feature type="domain" description="Major facilitator superfamily (MFS) profile" evidence="5">
    <location>
        <begin position="15"/>
        <end position="391"/>
    </location>
</feature>
<feature type="transmembrane region" description="Helical" evidence="4">
    <location>
        <begin position="12"/>
        <end position="33"/>
    </location>
</feature>
<evidence type="ECO:0000259" key="5">
    <source>
        <dbReference type="PROSITE" id="PS50850"/>
    </source>
</evidence>
<reference evidence="7" key="1">
    <citation type="submission" date="2005-10" db="EMBL/GenBank/DDBJ databases">
        <title>Complete sequence of Pelobacter carbinolicus DSM 2380.</title>
        <authorList>
            <person name="Copeland A."/>
            <person name="Lucas S."/>
            <person name="Lapidus A."/>
            <person name="Barry K."/>
            <person name="Detter J.C."/>
            <person name="Glavina T."/>
            <person name="Hammon N."/>
            <person name="Israni S."/>
            <person name="Pitluck S."/>
            <person name="Chertkov O."/>
            <person name="Schmutz J."/>
            <person name="Larimer F."/>
            <person name="Land M."/>
            <person name="Kyrpides N."/>
            <person name="Ivanova N."/>
            <person name="Richardson P."/>
        </authorList>
    </citation>
    <scope>NUCLEOTIDE SEQUENCE [LARGE SCALE GENOMIC DNA]</scope>
    <source>
        <strain evidence="7">DSM 2380 / NBRC 103641 / GraBd1</strain>
    </source>
</reference>
<keyword evidence="2 4" id="KW-1133">Transmembrane helix</keyword>
<dbReference type="PANTHER" id="PTHR23531">
    <property type="entry name" value="QUINOLENE RESISTANCE PROTEIN NORA"/>
    <property type="match status" value="1"/>
</dbReference>
<keyword evidence="1 4" id="KW-0812">Transmembrane</keyword>
<feature type="transmembrane region" description="Helical" evidence="4">
    <location>
        <begin position="105"/>
        <end position="128"/>
    </location>
</feature>
<evidence type="ECO:0000313" key="7">
    <source>
        <dbReference type="Proteomes" id="UP000002534"/>
    </source>
</evidence>
<dbReference type="OrthoDB" id="9814001at2"/>
<dbReference type="eggNOG" id="COG2814">
    <property type="taxonomic scope" value="Bacteria"/>
</dbReference>
<dbReference type="InterPro" id="IPR036259">
    <property type="entry name" value="MFS_trans_sf"/>
</dbReference>
<evidence type="ECO:0000256" key="3">
    <source>
        <dbReference type="ARBA" id="ARBA00023136"/>
    </source>
</evidence>
<feature type="transmembrane region" description="Helical" evidence="4">
    <location>
        <begin position="170"/>
        <end position="191"/>
    </location>
</feature>
<feature type="transmembrane region" description="Helical" evidence="4">
    <location>
        <begin position="306"/>
        <end position="326"/>
    </location>
</feature>
<dbReference type="STRING" id="338963.Pcar_2181"/>
<dbReference type="HOGENOM" id="CLU_001265_10_13_7"/>
<dbReference type="Gene3D" id="1.20.1250.20">
    <property type="entry name" value="MFS general substrate transporter like domains"/>
    <property type="match status" value="1"/>
</dbReference>
<dbReference type="PROSITE" id="PS50850">
    <property type="entry name" value="MFS"/>
    <property type="match status" value="1"/>
</dbReference>
<reference evidence="6 7" key="2">
    <citation type="journal article" date="2012" name="BMC Genomics">
        <title>The genome of Pelobacter carbinolicus reveals surprising metabolic capabilities and physiological features.</title>
        <authorList>
            <person name="Aklujkar M."/>
            <person name="Haveman S.A."/>
            <person name="Didonato R.Jr."/>
            <person name="Chertkov O."/>
            <person name="Han C.S."/>
            <person name="Land M.L."/>
            <person name="Brown P."/>
            <person name="Lovley D.R."/>
        </authorList>
    </citation>
    <scope>NUCLEOTIDE SEQUENCE [LARGE SCALE GENOMIC DNA]</scope>
    <source>
        <strain evidence="7">DSM 2380 / NBRC 103641 / GraBd1</strain>
    </source>
</reference>
<feature type="transmembrane region" description="Helical" evidence="4">
    <location>
        <begin position="366"/>
        <end position="384"/>
    </location>
</feature>
<keyword evidence="7" id="KW-1185">Reference proteome</keyword>
<dbReference type="InterPro" id="IPR011701">
    <property type="entry name" value="MFS"/>
</dbReference>
<feature type="transmembrane region" description="Helical" evidence="4">
    <location>
        <begin position="140"/>
        <end position="158"/>
    </location>
</feature>
<evidence type="ECO:0000256" key="2">
    <source>
        <dbReference type="ARBA" id="ARBA00022989"/>
    </source>
</evidence>
<dbReference type="InterPro" id="IPR052714">
    <property type="entry name" value="MFS_Exporter"/>
</dbReference>
<feature type="transmembrane region" description="Helical" evidence="4">
    <location>
        <begin position="279"/>
        <end position="300"/>
    </location>
</feature>
<feature type="transmembrane region" description="Helical" evidence="4">
    <location>
        <begin position="248"/>
        <end position="267"/>
    </location>
</feature>
<accession>Q3A2I7</accession>
<protein>
    <submittedName>
        <fullName evidence="6">Membrane protein, major facilitator superfamily</fullName>
    </submittedName>
</protein>
<feature type="transmembrane region" description="Helical" evidence="4">
    <location>
        <begin position="78"/>
        <end position="99"/>
    </location>
</feature>
<dbReference type="KEGG" id="pca:Pcar_2181"/>
<dbReference type="GO" id="GO:0022857">
    <property type="term" value="F:transmembrane transporter activity"/>
    <property type="evidence" value="ECO:0007669"/>
    <property type="project" value="InterPro"/>
</dbReference>
<dbReference type="Pfam" id="PF07690">
    <property type="entry name" value="MFS_1"/>
    <property type="match status" value="1"/>
</dbReference>
<gene>
    <name evidence="6" type="ordered locus">Pcar_2181</name>
</gene>
<dbReference type="Proteomes" id="UP000002534">
    <property type="component" value="Chromosome"/>
</dbReference>
<sequence length="402" mass="43095">MNTVPVKKDALWTKPFTLTLLASFLIFIPYSLYLPVLPVYVIDKLHGSLAAAGLVNAFFLLASVLFRAQTSRLENRFGVRFVLLASGFLFMLSNCLFLLTDSTTVILAIRFFSGACFAVVNTCIQALGSRIAPLKRKGEGLGYLTMVVTAGSAIGPYVGLKLAKAYGFDWVFIFCIIVVLVGFILSMMISIEEAPPVASQPKGFQALKDLIETRAVPASSIVLLLSFAYAAVITFVTVYATQLQLPAASTYFFVVLATCSIGSRLFAGHIYDRFGADVIIYPSFAILALGLAILGCAATSLHILAAAALIGFAYGAAVPGLLTLAIQKSPAHRTSAVTATYFTFLDSGLGIGSYLVGVFIPLLGYARLYLLLSPLMLAVVLLYYKLITRKFGTTAISASSIR</sequence>